<dbReference type="AlphaFoldDB" id="A0A0L8V3R6"/>
<comment type="caution">
    <text evidence="3">The sequence shown here is derived from an EMBL/GenBank/DDBJ whole genome shotgun (WGS) entry which is preliminary data.</text>
</comment>
<evidence type="ECO:0000313" key="3">
    <source>
        <dbReference type="EMBL" id="KOH42998.1"/>
    </source>
</evidence>
<keyword evidence="4" id="KW-1185">Reference proteome</keyword>
<dbReference type="GO" id="GO:0004672">
    <property type="term" value="F:protein kinase activity"/>
    <property type="evidence" value="ECO:0007669"/>
    <property type="project" value="UniProtKB-ARBA"/>
</dbReference>
<dbReference type="InterPro" id="IPR008207">
    <property type="entry name" value="Sig_transdc_His_kin_Hpt_dom"/>
</dbReference>
<sequence>MTNRDDNQTPDHLAYSVKKIQAFAQGDQTSLRLILDSFIQSTRQNLQEFENLLSERHRNDLAELAHKMRSMFLQLDATGLAQHLYELEENRLNDKQWRETAEVALRQAKELVKTIQADYQLNNTP</sequence>
<dbReference type="RefSeq" id="WP_053187862.1">
    <property type="nucleotide sequence ID" value="NZ_LGIA01000205.1"/>
</dbReference>
<evidence type="ECO:0000256" key="1">
    <source>
        <dbReference type="PROSITE-ProRule" id="PRU00110"/>
    </source>
</evidence>
<name>A0A0L8V3R6_9BACT</name>
<reference evidence="4" key="1">
    <citation type="submission" date="2015-07" db="EMBL/GenBank/DDBJ databases">
        <title>Genome sequencing of Sunxiuqinia dokdonensis strain SK.</title>
        <authorList>
            <person name="Ahn S."/>
            <person name="Kim B.-C."/>
        </authorList>
    </citation>
    <scope>NUCLEOTIDE SEQUENCE [LARGE SCALE GENOMIC DNA]</scope>
    <source>
        <strain evidence="4">SK</strain>
    </source>
</reference>
<dbReference type="EMBL" id="LGIA01000205">
    <property type="protein sequence ID" value="KOH42998.1"/>
    <property type="molecule type" value="Genomic_DNA"/>
</dbReference>
<feature type="modified residue" description="Phosphohistidine" evidence="1">
    <location>
        <position position="66"/>
    </location>
</feature>
<dbReference type="PROSITE" id="PS50894">
    <property type="entry name" value="HPT"/>
    <property type="match status" value="1"/>
</dbReference>
<dbReference type="SUPFAM" id="SSF47226">
    <property type="entry name" value="Histidine-containing phosphotransfer domain, HPT domain"/>
    <property type="match status" value="1"/>
</dbReference>
<dbReference type="Pfam" id="PF01627">
    <property type="entry name" value="Hpt"/>
    <property type="match status" value="1"/>
</dbReference>
<evidence type="ECO:0000259" key="2">
    <source>
        <dbReference type="PROSITE" id="PS50894"/>
    </source>
</evidence>
<dbReference type="GO" id="GO:0000160">
    <property type="term" value="P:phosphorelay signal transduction system"/>
    <property type="evidence" value="ECO:0007669"/>
    <property type="project" value="InterPro"/>
</dbReference>
<feature type="domain" description="HPt" evidence="2">
    <location>
        <begin position="27"/>
        <end position="118"/>
    </location>
</feature>
<evidence type="ECO:0000313" key="4">
    <source>
        <dbReference type="Proteomes" id="UP000036958"/>
    </source>
</evidence>
<protein>
    <recommendedName>
        <fullName evidence="2">HPt domain-containing protein</fullName>
    </recommendedName>
</protein>
<dbReference type="Proteomes" id="UP000036958">
    <property type="component" value="Unassembled WGS sequence"/>
</dbReference>
<proteinExistence type="predicted"/>
<keyword evidence="1" id="KW-0597">Phosphoprotein</keyword>
<dbReference type="InterPro" id="IPR036641">
    <property type="entry name" value="HPT_dom_sf"/>
</dbReference>
<dbReference type="Gene3D" id="1.20.120.160">
    <property type="entry name" value="HPT domain"/>
    <property type="match status" value="1"/>
</dbReference>
<gene>
    <name evidence="3" type="ORF">NC99_42140</name>
</gene>
<organism evidence="3 4">
    <name type="scientific">Sunxiuqinia dokdonensis</name>
    <dbReference type="NCBI Taxonomy" id="1409788"/>
    <lineage>
        <taxon>Bacteria</taxon>
        <taxon>Pseudomonadati</taxon>
        <taxon>Bacteroidota</taxon>
        <taxon>Bacteroidia</taxon>
        <taxon>Marinilabiliales</taxon>
        <taxon>Prolixibacteraceae</taxon>
        <taxon>Sunxiuqinia</taxon>
    </lineage>
</organism>
<accession>A0A0L8V3R6</accession>